<evidence type="ECO:0000313" key="10">
    <source>
        <dbReference type="Proteomes" id="UP000597761"/>
    </source>
</evidence>
<name>A0ABQ1NQ09_9MICC</name>
<dbReference type="Pfam" id="PF01432">
    <property type="entry name" value="Peptidase_M3"/>
    <property type="match status" value="1"/>
</dbReference>
<evidence type="ECO:0000256" key="7">
    <source>
        <dbReference type="RuleBase" id="RU003435"/>
    </source>
</evidence>
<comment type="similarity">
    <text evidence="1 7">Belongs to the peptidase M3 family.</text>
</comment>
<comment type="cofactor">
    <cofactor evidence="7">
        <name>Zn(2+)</name>
        <dbReference type="ChEBI" id="CHEBI:29105"/>
    </cofactor>
    <text evidence="7">Binds 1 zinc ion.</text>
</comment>
<feature type="domain" description="Peptidase M3A/M3B catalytic" evidence="8">
    <location>
        <begin position="239"/>
        <end position="689"/>
    </location>
</feature>
<keyword evidence="2 7" id="KW-0645">Protease</keyword>
<dbReference type="Gene3D" id="1.10.1370.10">
    <property type="entry name" value="Neurolysin, domain 3"/>
    <property type="match status" value="1"/>
</dbReference>
<evidence type="ECO:0000256" key="4">
    <source>
        <dbReference type="ARBA" id="ARBA00022801"/>
    </source>
</evidence>
<evidence type="ECO:0000313" key="9">
    <source>
        <dbReference type="EMBL" id="GGC82337.1"/>
    </source>
</evidence>
<dbReference type="EMBL" id="BMJI01000002">
    <property type="protein sequence ID" value="GGC82337.1"/>
    <property type="molecule type" value="Genomic_DNA"/>
</dbReference>
<dbReference type="InterPro" id="IPR024079">
    <property type="entry name" value="MetalloPept_cat_dom_sf"/>
</dbReference>
<comment type="caution">
    <text evidence="9">The sequence shown here is derived from an EMBL/GenBank/DDBJ whole genome shotgun (WGS) entry which is preliminary data.</text>
</comment>
<dbReference type="InterPro" id="IPR024077">
    <property type="entry name" value="Neurolysin/TOP_dom2"/>
</dbReference>
<accession>A0ABQ1NQ09</accession>
<evidence type="ECO:0000256" key="6">
    <source>
        <dbReference type="ARBA" id="ARBA00023049"/>
    </source>
</evidence>
<sequence>MTTTSPATTPVAQPNPLLADSPLPYGLPDFGAIVPEHYREAIEAGIEAHRGEIELIVANPEPATVENTLVRLETSGQLLRRAALAFFTVQWADATPAIADLAAALKPAMQAHDDDVALNRGLHERIRAIDLTHADDESRRLAEEYLTDAVHRGIDLDDAAQQRVREINTTIAELTTEFSALVQQEGNDAAVLVDTAEELDGLSPDDLAAAAQAADEAGHPGRYLITLILPSNQPVLATLTNSETRRRIHTASVNRGLGARAENSTDSPTSRVDVTPIAARIAALRAEKAQLFGHANYAQYAVEDQTAPDYASVRAMLERLAPAAVRNAGAEREALAEAAGTGVEAWDWSFWSDAVRRQRYGVDEAGLRPWFELDRVLTDGVFFAAHELYGLTFTERADLTGYHPDVRVWEVHDADGSGLGLFLGDYWTRPTKNGGAWMNPIVEQSRLLGDRPVVVNNLNLVKPAPGEPALLTLDEVTTLFHEFGHALHGLLSDVTYRRLSGTDVPRDFVEYPSQVNEMWMLWPEVLANYARHHRTGEPLPAETVEKLLAAQQWGEGFATTEYLGAALLDLAWHEQTDTEPVADPLAFERQALAEAGLAVEAVPPRYRTGYFKHIFASEYAAGYYSYLWSEVLDADTVEWFRENGGLTRANGDTFRRELLGRGNSRDPLASFRAFRGRDAAVEPLLARRGLG</sequence>
<keyword evidence="5 7" id="KW-0862">Zinc</keyword>
<evidence type="ECO:0000259" key="8">
    <source>
        <dbReference type="Pfam" id="PF01432"/>
    </source>
</evidence>
<dbReference type="PANTHER" id="PTHR43660:SF1">
    <property type="entry name" value="DIPEPTIDYL CARBOXYPEPTIDASE"/>
    <property type="match status" value="1"/>
</dbReference>
<dbReference type="SUPFAM" id="SSF55486">
    <property type="entry name" value="Metalloproteases ('zincins'), catalytic domain"/>
    <property type="match status" value="1"/>
</dbReference>
<dbReference type="Proteomes" id="UP000597761">
    <property type="component" value="Unassembled WGS sequence"/>
</dbReference>
<protein>
    <submittedName>
        <fullName evidence="9">Peptidyl-dipeptidase Dcp</fullName>
    </submittedName>
</protein>
<dbReference type="CDD" id="cd06456">
    <property type="entry name" value="M3A_DCP"/>
    <property type="match status" value="1"/>
</dbReference>
<keyword evidence="4 7" id="KW-0378">Hydrolase</keyword>
<dbReference type="InterPro" id="IPR045090">
    <property type="entry name" value="Pept_M3A_M3B"/>
</dbReference>
<evidence type="ECO:0000256" key="5">
    <source>
        <dbReference type="ARBA" id="ARBA00022833"/>
    </source>
</evidence>
<reference evidence="10" key="1">
    <citation type="journal article" date="2019" name="Int. J. Syst. Evol. Microbiol.">
        <title>The Global Catalogue of Microorganisms (GCM) 10K type strain sequencing project: providing services to taxonomists for standard genome sequencing and annotation.</title>
        <authorList>
            <consortium name="The Broad Institute Genomics Platform"/>
            <consortium name="The Broad Institute Genome Sequencing Center for Infectious Disease"/>
            <person name="Wu L."/>
            <person name="Ma J."/>
        </authorList>
    </citation>
    <scope>NUCLEOTIDE SEQUENCE [LARGE SCALE GENOMIC DNA]</scope>
    <source>
        <strain evidence="10">CGMCC 1.15480</strain>
    </source>
</reference>
<dbReference type="PANTHER" id="PTHR43660">
    <property type="entry name" value="DIPEPTIDYL CARBOXYPEPTIDASE"/>
    <property type="match status" value="1"/>
</dbReference>
<dbReference type="InterPro" id="IPR001567">
    <property type="entry name" value="Pept_M3A_M3B_dom"/>
</dbReference>
<evidence type="ECO:0000256" key="1">
    <source>
        <dbReference type="ARBA" id="ARBA00006040"/>
    </source>
</evidence>
<keyword evidence="3 7" id="KW-0479">Metal-binding</keyword>
<evidence type="ECO:0000256" key="3">
    <source>
        <dbReference type="ARBA" id="ARBA00022723"/>
    </source>
</evidence>
<keyword evidence="10" id="KW-1185">Reference proteome</keyword>
<gene>
    <name evidence="9" type="primary">dcp</name>
    <name evidence="9" type="ORF">GCM10011512_06330</name>
</gene>
<organism evidence="9 10">
    <name type="scientific">Tersicoccus solisilvae</name>
    <dbReference type="NCBI Taxonomy" id="1882339"/>
    <lineage>
        <taxon>Bacteria</taxon>
        <taxon>Bacillati</taxon>
        <taxon>Actinomycetota</taxon>
        <taxon>Actinomycetes</taxon>
        <taxon>Micrococcales</taxon>
        <taxon>Micrococcaceae</taxon>
        <taxon>Tersicoccus</taxon>
    </lineage>
</organism>
<keyword evidence="6 7" id="KW-0482">Metalloprotease</keyword>
<dbReference type="RefSeq" id="WP_188666214.1">
    <property type="nucleotide sequence ID" value="NZ_BMJI01000002.1"/>
</dbReference>
<dbReference type="Gene3D" id="3.40.390.10">
    <property type="entry name" value="Collagenase (Catalytic Domain)"/>
    <property type="match status" value="1"/>
</dbReference>
<evidence type="ECO:0000256" key="2">
    <source>
        <dbReference type="ARBA" id="ARBA00022670"/>
    </source>
</evidence>
<proteinExistence type="inferred from homology"/>
<dbReference type="InterPro" id="IPR034005">
    <property type="entry name" value="M3A_DCP"/>
</dbReference>